<evidence type="ECO:0000313" key="2">
    <source>
        <dbReference type="EMBL" id="UYV27983.1"/>
    </source>
</evidence>
<dbReference type="Pfam" id="PF07791">
    <property type="entry name" value="Imm11"/>
    <property type="match status" value="1"/>
</dbReference>
<gene>
    <name evidence="2" type="ORF">M5598_19855</name>
</gene>
<dbReference type="InterPro" id="IPR012433">
    <property type="entry name" value="Imm11"/>
</dbReference>
<dbReference type="EMBL" id="CP097356">
    <property type="protein sequence ID" value="UYV27983.1"/>
    <property type="molecule type" value="Genomic_DNA"/>
</dbReference>
<reference evidence="2" key="1">
    <citation type="submission" date="2022-05" db="EMBL/GenBank/DDBJ databases">
        <title>Megaplasmid of Vibrio parahaemolyticus.</title>
        <authorList>
            <person name="Strauch E."/>
            <person name="Borowiak M."/>
        </authorList>
    </citation>
    <scope>NUCLEOTIDE SEQUENCE</scope>
    <source>
        <strain evidence="2">16-VB00198</strain>
    </source>
</reference>
<evidence type="ECO:0000313" key="3">
    <source>
        <dbReference type="Proteomes" id="UP001163036"/>
    </source>
</evidence>
<proteinExistence type="predicted"/>
<dbReference type="Proteomes" id="UP001163036">
    <property type="component" value="Chromosome 2"/>
</dbReference>
<dbReference type="AlphaFoldDB" id="A0AA46Z3Q6"/>
<organism evidence="2 3">
    <name type="scientific">Vibrio parahaemolyticus</name>
    <dbReference type="NCBI Taxonomy" id="670"/>
    <lineage>
        <taxon>Bacteria</taxon>
        <taxon>Pseudomonadati</taxon>
        <taxon>Pseudomonadota</taxon>
        <taxon>Gammaproteobacteria</taxon>
        <taxon>Vibrionales</taxon>
        <taxon>Vibrionaceae</taxon>
        <taxon>Vibrio</taxon>
    </lineage>
</organism>
<accession>A0AA46Z3Q6</accession>
<name>A0AA46Z3Q6_VIBPH</name>
<sequence>MKVFKLNHDVENFPFLQETQLEISIQYSDGDLRELCGERVADTWMIIDLEWVSDNHMLTTKPDFAIWRAGEFACSESAYNQINEALDSSCEFLPLRVAGERWYAINILKTCDAIDKDRTVLNVRANGKPSRVKRFKKLVLSSKSIKSGGLFRIENNGSGVYCNDELGGLYEIYHRCQLKGLIFEAVETS</sequence>
<feature type="domain" description="Immunity MXAN-0049 protein" evidence="1">
    <location>
        <begin position="97"/>
        <end position="186"/>
    </location>
</feature>
<evidence type="ECO:0000259" key="1">
    <source>
        <dbReference type="Pfam" id="PF07791"/>
    </source>
</evidence>
<dbReference type="RefSeq" id="WP_025520467.1">
    <property type="nucleotide sequence ID" value="NZ_CAMFGX010000147.1"/>
</dbReference>
<protein>
    <recommendedName>
        <fullName evidence="1">Immunity MXAN-0049 protein domain-containing protein</fullName>
    </recommendedName>
</protein>